<dbReference type="Gene3D" id="1.20.120.450">
    <property type="entry name" value="dinb family like domain"/>
    <property type="match status" value="1"/>
</dbReference>
<protein>
    <submittedName>
        <fullName evidence="3">DinB family protein</fullName>
    </submittedName>
    <submittedName>
        <fullName evidence="4">Uncharacterized damage-inducible protein DinB (Forms a four-helix bundle)</fullName>
    </submittedName>
</protein>
<dbReference type="RefSeq" id="WP_057899174.1">
    <property type="nucleotide sequence ID" value="NZ_CP080764.1"/>
</dbReference>
<dbReference type="SUPFAM" id="SSF109854">
    <property type="entry name" value="DinB/YfiT-like putative metalloenzymes"/>
    <property type="match status" value="1"/>
</dbReference>
<dbReference type="Pfam" id="PF05163">
    <property type="entry name" value="DinB"/>
    <property type="match status" value="1"/>
</dbReference>
<reference evidence="4 5" key="1">
    <citation type="submission" date="2016-10" db="EMBL/GenBank/DDBJ databases">
        <authorList>
            <person name="de Groot N.N."/>
        </authorList>
    </citation>
    <scope>NUCLEOTIDE SEQUENCE [LARGE SCALE GENOMIC DNA]</scope>
    <source>
        <strain evidence="4 5">L 420-91</strain>
    </source>
</reference>
<dbReference type="Proteomes" id="UP000198956">
    <property type="component" value="Unassembled WGS sequence"/>
</dbReference>
<dbReference type="InterPro" id="IPR007837">
    <property type="entry name" value="DinB"/>
</dbReference>
<evidence type="ECO:0000313" key="6">
    <source>
        <dbReference type="Proteomes" id="UP000826616"/>
    </source>
</evidence>
<keyword evidence="2" id="KW-0479">Metal-binding</keyword>
<evidence type="ECO:0000313" key="4">
    <source>
        <dbReference type="EMBL" id="SDH62196.1"/>
    </source>
</evidence>
<gene>
    <name evidence="3" type="ORF">K3F53_07290</name>
    <name evidence="4" type="ORF">SAMN04489735_103726</name>
</gene>
<dbReference type="EMBL" id="CP080764">
    <property type="protein sequence ID" value="QYY43980.1"/>
    <property type="molecule type" value="Genomic_DNA"/>
</dbReference>
<proteinExistence type="inferred from homology"/>
<dbReference type="InterPro" id="IPR034660">
    <property type="entry name" value="DinB/YfiT-like"/>
</dbReference>
<dbReference type="Proteomes" id="UP000826616">
    <property type="component" value="Chromosome"/>
</dbReference>
<evidence type="ECO:0000313" key="5">
    <source>
        <dbReference type="Proteomes" id="UP000198956"/>
    </source>
</evidence>
<organism evidence="4 5">
    <name type="scientific">Aneurinibacillus thermoaerophilus</name>
    <dbReference type="NCBI Taxonomy" id="143495"/>
    <lineage>
        <taxon>Bacteria</taxon>
        <taxon>Bacillati</taxon>
        <taxon>Bacillota</taxon>
        <taxon>Bacilli</taxon>
        <taxon>Bacillales</taxon>
        <taxon>Paenibacillaceae</taxon>
        <taxon>Aneurinibacillus group</taxon>
        <taxon>Aneurinibacillus</taxon>
    </lineage>
</organism>
<evidence type="ECO:0000256" key="1">
    <source>
        <dbReference type="ARBA" id="ARBA00008635"/>
    </source>
</evidence>
<evidence type="ECO:0000256" key="2">
    <source>
        <dbReference type="ARBA" id="ARBA00022723"/>
    </source>
</evidence>
<keyword evidence="6" id="KW-1185">Reference proteome</keyword>
<name>A0A1G8DWV1_ANETH</name>
<dbReference type="EMBL" id="FNDE01000037">
    <property type="protein sequence ID" value="SDH62196.1"/>
    <property type="molecule type" value="Genomic_DNA"/>
</dbReference>
<dbReference type="AlphaFoldDB" id="A0A1G8DWV1"/>
<evidence type="ECO:0000313" key="3">
    <source>
        <dbReference type="EMBL" id="QYY43980.1"/>
    </source>
</evidence>
<sequence>MIRDVEEFVKFLDGLRKRTMQYVKVVPNSILEWKPAEDKFSTGDLLRHLGSSQLMFLNVFEHGKWIYPGHESSKGEKIEEIVHYLEVCHARLTEGLLTLGNDLLAKKVPTLHGHEVSSWRIMMALAEHEMHHRGQLSTYLQMNGIEPPQIFGLKIEQVEKG</sequence>
<comment type="similarity">
    <text evidence="1">Belongs to the DinB family.</text>
</comment>
<reference evidence="3 6" key="2">
    <citation type="submission" date="2021-08" db="EMBL/GenBank/DDBJ databases">
        <title>Complete genome sequence of the strain Aneurinibacillus thermoaerophilus CCM 8960.</title>
        <authorList>
            <person name="Musilova J."/>
            <person name="Kourilova X."/>
            <person name="Pernicova I."/>
            <person name="Bezdicek M."/>
            <person name="Lengerova M."/>
            <person name="Obruca S."/>
            <person name="Sedlar K."/>
        </authorList>
    </citation>
    <scope>NUCLEOTIDE SEQUENCE [LARGE SCALE GENOMIC DNA]</scope>
    <source>
        <strain evidence="3 6">CCM 8960</strain>
    </source>
</reference>
<accession>A0A1G8DWV1</accession>
<dbReference type="OrthoDB" id="119432at2"/>
<dbReference type="GeneID" id="97141173"/>